<dbReference type="EMBL" id="VIEB01001050">
    <property type="protein sequence ID" value="TQD76135.1"/>
    <property type="molecule type" value="Genomic_DNA"/>
</dbReference>
<dbReference type="AlphaFoldDB" id="A0A540KPI5"/>
<feature type="compositionally biased region" description="Basic and acidic residues" evidence="1">
    <location>
        <begin position="84"/>
        <end position="101"/>
    </location>
</feature>
<evidence type="ECO:0000313" key="2">
    <source>
        <dbReference type="EMBL" id="TQD76135.1"/>
    </source>
</evidence>
<dbReference type="Proteomes" id="UP000315295">
    <property type="component" value="Unassembled WGS sequence"/>
</dbReference>
<sequence>MSYSGTRVKHQNIPEGTADNGKIRKFLLEDAGRTSSSGKNRHSHSSCRRRRRGSYSDGGSDSRGDDSDDSHGYASRKPSGPEVLLKKRLDPTEVGDERGSQEEGGFNNGGSNRGGGTTMNLILAVIFTRMKTIGGSSQRCLNFKES</sequence>
<reference evidence="2 3" key="1">
    <citation type="journal article" date="2019" name="G3 (Bethesda)">
        <title>Sequencing of a Wild Apple (Malus baccata) Genome Unravels the Differences Between Cultivated and Wild Apple Species Regarding Disease Resistance and Cold Tolerance.</title>
        <authorList>
            <person name="Chen X."/>
        </authorList>
    </citation>
    <scope>NUCLEOTIDE SEQUENCE [LARGE SCALE GENOMIC DNA]</scope>
    <source>
        <strain evidence="3">cv. Shandingzi</strain>
        <tissue evidence="2">Leaves</tissue>
    </source>
</reference>
<evidence type="ECO:0000313" key="3">
    <source>
        <dbReference type="Proteomes" id="UP000315295"/>
    </source>
</evidence>
<feature type="region of interest" description="Disordered" evidence="1">
    <location>
        <begin position="1"/>
        <end position="117"/>
    </location>
</feature>
<gene>
    <name evidence="2" type="ORF">C1H46_038328</name>
</gene>
<name>A0A540KPI5_MALBA</name>
<keyword evidence="3" id="KW-1185">Reference proteome</keyword>
<organism evidence="2 3">
    <name type="scientific">Malus baccata</name>
    <name type="common">Siberian crab apple</name>
    <name type="synonym">Pyrus baccata</name>
    <dbReference type="NCBI Taxonomy" id="106549"/>
    <lineage>
        <taxon>Eukaryota</taxon>
        <taxon>Viridiplantae</taxon>
        <taxon>Streptophyta</taxon>
        <taxon>Embryophyta</taxon>
        <taxon>Tracheophyta</taxon>
        <taxon>Spermatophyta</taxon>
        <taxon>Magnoliopsida</taxon>
        <taxon>eudicotyledons</taxon>
        <taxon>Gunneridae</taxon>
        <taxon>Pentapetalae</taxon>
        <taxon>rosids</taxon>
        <taxon>fabids</taxon>
        <taxon>Rosales</taxon>
        <taxon>Rosaceae</taxon>
        <taxon>Amygdaloideae</taxon>
        <taxon>Maleae</taxon>
        <taxon>Malus</taxon>
    </lineage>
</organism>
<feature type="compositionally biased region" description="Gly residues" evidence="1">
    <location>
        <begin position="106"/>
        <end position="117"/>
    </location>
</feature>
<protein>
    <submittedName>
        <fullName evidence="2">Uncharacterized protein</fullName>
    </submittedName>
</protein>
<feature type="compositionally biased region" description="Basic residues" evidence="1">
    <location>
        <begin position="39"/>
        <end position="53"/>
    </location>
</feature>
<dbReference type="STRING" id="106549.A0A540KPI5"/>
<accession>A0A540KPI5</accession>
<comment type="caution">
    <text evidence="2">The sequence shown here is derived from an EMBL/GenBank/DDBJ whole genome shotgun (WGS) entry which is preliminary data.</text>
</comment>
<evidence type="ECO:0000256" key="1">
    <source>
        <dbReference type="SAM" id="MobiDB-lite"/>
    </source>
</evidence>
<feature type="compositionally biased region" description="Basic and acidic residues" evidence="1">
    <location>
        <begin position="60"/>
        <end position="71"/>
    </location>
</feature>
<proteinExistence type="predicted"/>